<organism evidence="11 12">
    <name type="scientific">Nocardioides caricicola</name>
    <dbReference type="NCBI Taxonomy" id="634770"/>
    <lineage>
        <taxon>Bacteria</taxon>
        <taxon>Bacillati</taxon>
        <taxon>Actinomycetota</taxon>
        <taxon>Actinomycetes</taxon>
        <taxon>Propionibacteriales</taxon>
        <taxon>Nocardioidaceae</taxon>
        <taxon>Nocardioides</taxon>
    </lineage>
</organism>
<gene>
    <name evidence="11" type="ORF">ACFPKY_18805</name>
</gene>
<dbReference type="Gene3D" id="3.30.565.10">
    <property type="entry name" value="Histidine kinase-like ATPase, C-terminal domain"/>
    <property type="match status" value="1"/>
</dbReference>
<dbReference type="CDD" id="cd00075">
    <property type="entry name" value="HATPase"/>
    <property type="match status" value="1"/>
</dbReference>
<evidence type="ECO:0000259" key="9">
    <source>
        <dbReference type="PROSITE" id="PS50112"/>
    </source>
</evidence>
<dbReference type="InterPro" id="IPR036890">
    <property type="entry name" value="HATPase_C_sf"/>
</dbReference>
<feature type="domain" description="Histidine kinase" evidence="8">
    <location>
        <begin position="260"/>
        <end position="477"/>
    </location>
</feature>
<dbReference type="Pfam" id="PF02518">
    <property type="entry name" value="HATPase_c"/>
    <property type="match status" value="1"/>
</dbReference>
<keyword evidence="4" id="KW-0597">Phosphoprotein</keyword>
<dbReference type="EMBL" id="JBHSMD010000006">
    <property type="protein sequence ID" value="MFC5495169.1"/>
    <property type="molecule type" value="Genomic_DNA"/>
</dbReference>
<comment type="subcellular location">
    <subcellularLocation>
        <location evidence="2">Cell membrane</location>
    </subcellularLocation>
</comment>
<dbReference type="SUPFAM" id="SSF55874">
    <property type="entry name" value="ATPase domain of HSP90 chaperone/DNA topoisomerase II/histidine kinase"/>
    <property type="match status" value="1"/>
</dbReference>
<reference evidence="12" key="1">
    <citation type="journal article" date="2019" name="Int. J. Syst. Evol. Microbiol.">
        <title>The Global Catalogue of Microorganisms (GCM) 10K type strain sequencing project: providing services to taxonomists for standard genome sequencing and annotation.</title>
        <authorList>
            <consortium name="The Broad Institute Genomics Platform"/>
            <consortium name="The Broad Institute Genome Sequencing Center for Infectious Disease"/>
            <person name="Wu L."/>
            <person name="Ma J."/>
        </authorList>
    </citation>
    <scope>NUCLEOTIDE SEQUENCE [LARGE SCALE GENOMIC DNA]</scope>
    <source>
        <strain evidence="12">KACC 13778</strain>
    </source>
</reference>
<dbReference type="SMART" id="SM00086">
    <property type="entry name" value="PAC"/>
    <property type="match status" value="2"/>
</dbReference>
<dbReference type="Gene3D" id="3.30.450.20">
    <property type="entry name" value="PAS domain"/>
    <property type="match status" value="2"/>
</dbReference>
<keyword evidence="7" id="KW-0902">Two-component regulatory system</keyword>
<keyword evidence="5" id="KW-0808">Transferase</keyword>
<evidence type="ECO:0000256" key="2">
    <source>
        <dbReference type="ARBA" id="ARBA00004236"/>
    </source>
</evidence>
<evidence type="ECO:0000259" key="8">
    <source>
        <dbReference type="PROSITE" id="PS50109"/>
    </source>
</evidence>
<dbReference type="PRINTS" id="PR00344">
    <property type="entry name" value="BCTRLSENSOR"/>
</dbReference>
<evidence type="ECO:0000259" key="10">
    <source>
        <dbReference type="PROSITE" id="PS50113"/>
    </source>
</evidence>
<dbReference type="PROSITE" id="PS50112">
    <property type="entry name" value="PAS"/>
    <property type="match status" value="2"/>
</dbReference>
<evidence type="ECO:0000256" key="7">
    <source>
        <dbReference type="ARBA" id="ARBA00023012"/>
    </source>
</evidence>
<dbReference type="InterPro" id="IPR000014">
    <property type="entry name" value="PAS"/>
</dbReference>
<dbReference type="RefSeq" id="WP_345173670.1">
    <property type="nucleotide sequence ID" value="NZ_BAABFQ010000005.1"/>
</dbReference>
<dbReference type="Gene3D" id="1.10.287.130">
    <property type="match status" value="1"/>
</dbReference>
<keyword evidence="6" id="KW-0418">Kinase</keyword>
<dbReference type="PANTHER" id="PTHR43047:SF72">
    <property type="entry name" value="OSMOSENSING HISTIDINE PROTEIN KINASE SLN1"/>
    <property type="match status" value="1"/>
</dbReference>
<keyword evidence="12" id="KW-1185">Reference proteome</keyword>
<feature type="domain" description="PAC" evidence="10">
    <location>
        <begin position="202"/>
        <end position="252"/>
    </location>
</feature>
<dbReference type="Pfam" id="PF00989">
    <property type="entry name" value="PAS"/>
    <property type="match status" value="1"/>
</dbReference>
<dbReference type="Proteomes" id="UP001595956">
    <property type="component" value="Unassembled WGS sequence"/>
</dbReference>
<evidence type="ECO:0000256" key="4">
    <source>
        <dbReference type="ARBA" id="ARBA00022553"/>
    </source>
</evidence>
<feature type="domain" description="PAS" evidence="9">
    <location>
        <begin position="5"/>
        <end position="57"/>
    </location>
</feature>
<proteinExistence type="predicted"/>
<dbReference type="CDD" id="cd00082">
    <property type="entry name" value="HisKA"/>
    <property type="match status" value="1"/>
</dbReference>
<dbReference type="InterPro" id="IPR003594">
    <property type="entry name" value="HATPase_dom"/>
</dbReference>
<accession>A0ABW0N5H2</accession>
<sequence>MDEQTGTLLRSVLDAAPDAVLVVDADGRIALANAQCREVFGHLPDDLVGRSVEVLVPARFRDRHPARRGGFTADPDPRPMGLLRLAAERADGTEFAAEISLAPVTIAGAAYVSATVRDLTGRILAEERFRSLLEAAPDPTVIIDGDASIVLANNRVRDVLGYEPTDLVGQPLPVIVSQPGEPELLERFEAYLAAPEAVPMGYTQEFRARHRDGHDLPIEVSLSPVETADGVMVSIAIRDMSERLALEAEAQRVRDELIATVSHELRTPLTSIIGYAELMRDLDEADLSRRARKQLAIIERNAARELQLVDDLLTMAFIEGNRLRILRTPVDLGEVAARVVGDHALAARERGLQLVFERRTVPLVLGDFYRLVQVLENLVTNAVKFTDPGGRVEVRIGEQDSMGILEVHDTGVGVPAEERTRLFERLYRGPAAVAAHTQGAGLGLSIVEAIVEAHGGWVALESEVGVGTVVRVAIPFA</sequence>
<dbReference type="CDD" id="cd00130">
    <property type="entry name" value="PAS"/>
    <property type="match status" value="2"/>
</dbReference>
<dbReference type="NCBIfam" id="TIGR00229">
    <property type="entry name" value="sensory_box"/>
    <property type="match status" value="2"/>
</dbReference>
<protein>
    <recommendedName>
        <fullName evidence="3">histidine kinase</fullName>
        <ecNumber evidence="3">2.7.13.3</ecNumber>
    </recommendedName>
</protein>
<dbReference type="PANTHER" id="PTHR43047">
    <property type="entry name" value="TWO-COMPONENT HISTIDINE PROTEIN KINASE"/>
    <property type="match status" value="1"/>
</dbReference>
<evidence type="ECO:0000256" key="1">
    <source>
        <dbReference type="ARBA" id="ARBA00000085"/>
    </source>
</evidence>
<dbReference type="EC" id="2.7.13.3" evidence="3"/>
<dbReference type="InterPro" id="IPR001610">
    <property type="entry name" value="PAC"/>
</dbReference>
<dbReference type="SUPFAM" id="SSF47384">
    <property type="entry name" value="Homodimeric domain of signal transducing histidine kinase"/>
    <property type="match status" value="1"/>
</dbReference>
<dbReference type="PROSITE" id="PS50109">
    <property type="entry name" value="HIS_KIN"/>
    <property type="match status" value="1"/>
</dbReference>
<evidence type="ECO:0000256" key="3">
    <source>
        <dbReference type="ARBA" id="ARBA00012438"/>
    </source>
</evidence>
<dbReference type="SMART" id="SM00387">
    <property type="entry name" value="HATPase_c"/>
    <property type="match status" value="1"/>
</dbReference>
<dbReference type="Pfam" id="PF13426">
    <property type="entry name" value="PAS_9"/>
    <property type="match status" value="1"/>
</dbReference>
<comment type="catalytic activity">
    <reaction evidence="1">
        <text>ATP + protein L-histidine = ADP + protein N-phospho-L-histidine.</text>
        <dbReference type="EC" id="2.7.13.3"/>
    </reaction>
</comment>
<dbReference type="InterPro" id="IPR005467">
    <property type="entry name" value="His_kinase_dom"/>
</dbReference>
<dbReference type="SMART" id="SM00091">
    <property type="entry name" value="PAS"/>
    <property type="match status" value="2"/>
</dbReference>
<evidence type="ECO:0000313" key="11">
    <source>
        <dbReference type="EMBL" id="MFC5495169.1"/>
    </source>
</evidence>
<dbReference type="InterPro" id="IPR036097">
    <property type="entry name" value="HisK_dim/P_sf"/>
</dbReference>
<dbReference type="InterPro" id="IPR035965">
    <property type="entry name" value="PAS-like_dom_sf"/>
</dbReference>
<evidence type="ECO:0000256" key="5">
    <source>
        <dbReference type="ARBA" id="ARBA00022679"/>
    </source>
</evidence>
<comment type="caution">
    <text evidence="11">The sequence shown here is derived from an EMBL/GenBank/DDBJ whole genome shotgun (WGS) entry which is preliminary data.</text>
</comment>
<dbReference type="InterPro" id="IPR003661">
    <property type="entry name" value="HisK_dim/P_dom"/>
</dbReference>
<dbReference type="SMART" id="SM00388">
    <property type="entry name" value="HisKA"/>
    <property type="match status" value="1"/>
</dbReference>
<evidence type="ECO:0000256" key="6">
    <source>
        <dbReference type="ARBA" id="ARBA00022777"/>
    </source>
</evidence>
<feature type="domain" description="PAS" evidence="9">
    <location>
        <begin position="125"/>
        <end position="170"/>
    </location>
</feature>
<dbReference type="InterPro" id="IPR000700">
    <property type="entry name" value="PAS-assoc_C"/>
</dbReference>
<dbReference type="Pfam" id="PF00512">
    <property type="entry name" value="HisKA"/>
    <property type="match status" value="1"/>
</dbReference>
<dbReference type="InterPro" id="IPR004358">
    <property type="entry name" value="Sig_transdc_His_kin-like_C"/>
</dbReference>
<dbReference type="InterPro" id="IPR013767">
    <property type="entry name" value="PAS_fold"/>
</dbReference>
<evidence type="ECO:0000313" key="12">
    <source>
        <dbReference type="Proteomes" id="UP001595956"/>
    </source>
</evidence>
<name>A0ABW0N5H2_9ACTN</name>
<dbReference type="PROSITE" id="PS50113">
    <property type="entry name" value="PAC"/>
    <property type="match status" value="1"/>
</dbReference>
<dbReference type="SUPFAM" id="SSF55785">
    <property type="entry name" value="PYP-like sensor domain (PAS domain)"/>
    <property type="match status" value="2"/>
</dbReference>